<name>A0ABV0SS57_9TELE</name>
<gene>
    <name evidence="2" type="ORF">ILYODFUR_036734</name>
</gene>
<comment type="caution">
    <text evidence="2">The sequence shown here is derived from an EMBL/GenBank/DDBJ whole genome shotgun (WGS) entry which is preliminary data.</text>
</comment>
<reference evidence="2 3" key="1">
    <citation type="submission" date="2021-06" db="EMBL/GenBank/DDBJ databases">
        <authorList>
            <person name="Palmer J.M."/>
        </authorList>
    </citation>
    <scope>NUCLEOTIDE SEQUENCE [LARGE SCALE GENOMIC DNA]</scope>
    <source>
        <strain evidence="3">if_2019</strain>
        <tissue evidence="2">Muscle</tissue>
    </source>
</reference>
<keyword evidence="1" id="KW-0472">Membrane</keyword>
<keyword evidence="1" id="KW-0812">Transmembrane</keyword>
<feature type="transmembrane region" description="Helical" evidence="1">
    <location>
        <begin position="125"/>
        <end position="145"/>
    </location>
</feature>
<dbReference type="EMBL" id="JAHRIQ010007645">
    <property type="protein sequence ID" value="MEQ2223435.1"/>
    <property type="molecule type" value="Genomic_DNA"/>
</dbReference>
<evidence type="ECO:0000313" key="2">
    <source>
        <dbReference type="EMBL" id="MEQ2223435.1"/>
    </source>
</evidence>
<evidence type="ECO:0000313" key="3">
    <source>
        <dbReference type="Proteomes" id="UP001482620"/>
    </source>
</evidence>
<keyword evidence="1" id="KW-1133">Transmembrane helix</keyword>
<evidence type="ECO:0000256" key="1">
    <source>
        <dbReference type="SAM" id="Phobius"/>
    </source>
</evidence>
<sequence length="148" mass="16348">MAESQTQAVSVFVSFTQHAFQCVFVNTAAGDFLTTYGTAGVRLQPGQNINADCDNKHGFTVTKNCGSGSRDQQNRLSVLCKDKRTQKTITISAHLNLNVLVDSVELRSSQKAAVTALYSDLETGVLLLCFLVLYFCFISRHLLLYERC</sequence>
<protein>
    <submittedName>
        <fullName evidence="2">Uncharacterized protein</fullName>
    </submittedName>
</protein>
<accession>A0ABV0SS57</accession>
<keyword evidence="3" id="KW-1185">Reference proteome</keyword>
<proteinExistence type="predicted"/>
<dbReference type="Proteomes" id="UP001482620">
    <property type="component" value="Unassembled WGS sequence"/>
</dbReference>
<organism evidence="2 3">
    <name type="scientific">Ilyodon furcidens</name>
    <name type="common">goldbreast splitfin</name>
    <dbReference type="NCBI Taxonomy" id="33524"/>
    <lineage>
        <taxon>Eukaryota</taxon>
        <taxon>Metazoa</taxon>
        <taxon>Chordata</taxon>
        <taxon>Craniata</taxon>
        <taxon>Vertebrata</taxon>
        <taxon>Euteleostomi</taxon>
        <taxon>Actinopterygii</taxon>
        <taxon>Neopterygii</taxon>
        <taxon>Teleostei</taxon>
        <taxon>Neoteleostei</taxon>
        <taxon>Acanthomorphata</taxon>
        <taxon>Ovalentaria</taxon>
        <taxon>Atherinomorphae</taxon>
        <taxon>Cyprinodontiformes</taxon>
        <taxon>Goodeidae</taxon>
        <taxon>Ilyodon</taxon>
    </lineage>
</organism>